<dbReference type="EMBL" id="FN657418">
    <property type="protein sequence ID" value="CBY42703.1"/>
    <property type="molecule type" value="Genomic_DNA"/>
</dbReference>
<gene>
    <name evidence="1" type="ORF">GSOID_T00026420001</name>
</gene>
<dbReference type="Proteomes" id="UP000011014">
    <property type="component" value="Unassembled WGS sequence"/>
</dbReference>
<reference evidence="1" key="1">
    <citation type="journal article" date="2010" name="Science">
        <title>Plasticity of animal genome architecture unmasked by rapid evolution of a pelagic tunicate.</title>
        <authorList>
            <person name="Denoeud F."/>
            <person name="Henriet S."/>
            <person name="Mungpakdee S."/>
            <person name="Aury J.M."/>
            <person name="Da Silva C."/>
            <person name="Brinkmann H."/>
            <person name="Mikhaleva J."/>
            <person name="Olsen L.C."/>
            <person name="Jubin C."/>
            <person name="Canestro C."/>
            <person name="Bouquet J.M."/>
            <person name="Danks G."/>
            <person name="Poulain J."/>
            <person name="Campsteijn C."/>
            <person name="Adamski M."/>
            <person name="Cross I."/>
            <person name="Yadetie F."/>
            <person name="Muffato M."/>
            <person name="Louis A."/>
            <person name="Butcher S."/>
            <person name="Tsagkogeorga G."/>
            <person name="Konrad A."/>
            <person name="Singh S."/>
            <person name="Jensen M.F."/>
            <person name="Cong E.H."/>
            <person name="Eikeseth-Otteraa H."/>
            <person name="Noel B."/>
            <person name="Anthouard V."/>
            <person name="Porcel B.M."/>
            <person name="Kachouri-Lafond R."/>
            <person name="Nishino A."/>
            <person name="Ugolini M."/>
            <person name="Chourrout P."/>
            <person name="Nishida H."/>
            <person name="Aasland R."/>
            <person name="Huzurbazar S."/>
            <person name="Westhof E."/>
            <person name="Delsuc F."/>
            <person name="Lehrach H."/>
            <person name="Reinhardt R."/>
            <person name="Weissenbach J."/>
            <person name="Roy S.W."/>
            <person name="Artiguenave F."/>
            <person name="Postlethwait J.H."/>
            <person name="Manak J.R."/>
            <person name="Thompson E.M."/>
            <person name="Jaillon O."/>
            <person name="Du Pasquier L."/>
            <person name="Boudinot P."/>
            <person name="Liberles D.A."/>
            <person name="Volff J.N."/>
            <person name="Philippe H."/>
            <person name="Lenhard B."/>
            <person name="Roest Crollius H."/>
            <person name="Wincker P."/>
            <person name="Chourrout D."/>
        </authorList>
    </citation>
    <scope>NUCLEOTIDE SEQUENCE [LARGE SCALE GENOMIC DNA]</scope>
</reference>
<accession>E4Z4S5</accession>
<proteinExistence type="predicted"/>
<feature type="non-terminal residue" evidence="1">
    <location>
        <position position="1"/>
    </location>
</feature>
<sequence>DIEEVVAGIPSWLRCRRCQYVMGDQSPEVRYTQCGCRSVCKPCHDLLPKCELCKNDRDATAQPIELVSTNCSTCKDKTNYLAASQKYYLVSTKVKREHNLKIKFLS</sequence>
<dbReference type="AlphaFoldDB" id="E4Z4S5"/>
<evidence type="ECO:0000313" key="1">
    <source>
        <dbReference type="EMBL" id="CBY42703.1"/>
    </source>
</evidence>
<protein>
    <submittedName>
        <fullName evidence="1">Uncharacterized protein</fullName>
    </submittedName>
</protein>
<organism evidence="1">
    <name type="scientific">Oikopleura dioica</name>
    <name type="common">Tunicate</name>
    <dbReference type="NCBI Taxonomy" id="34765"/>
    <lineage>
        <taxon>Eukaryota</taxon>
        <taxon>Metazoa</taxon>
        <taxon>Chordata</taxon>
        <taxon>Tunicata</taxon>
        <taxon>Appendicularia</taxon>
        <taxon>Copelata</taxon>
        <taxon>Oikopleuridae</taxon>
        <taxon>Oikopleura</taxon>
    </lineage>
</organism>
<name>E4Z4S5_OIKDI</name>